<evidence type="ECO:0000256" key="9">
    <source>
        <dbReference type="ARBA" id="ARBA00022777"/>
    </source>
</evidence>
<protein>
    <recommendedName>
        <fullName evidence="3">non-specific serine/threonine protein kinase</fullName>
        <ecNumber evidence="3">2.7.11.1</ecNumber>
    </recommendedName>
</protein>
<dbReference type="GO" id="GO:0035556">
    <property type="term" value="P:intracellular signal transduction"/>
    <property type="evidence" value="ECO:0007669"/>
    <property type="project" value="TreeGrafter"/>
</dbReference>
<dbReference type="FunFam" id="3.30.200.20:FF:000003">
    <property type="entry name" value="Non-specific serine/threonine protein kinase"/>
    <property type="match status" value="1"/>
</dbReference>
<dbReference type="OMA" id="ISANFRV"/>
<dbReference type="CDD" id="cd14071">
    <property type="entry name" value="STKc_SIK"/>
    <property type="match status" value="1"/>
</dbReference>
<dbReference type="PROSITE" id="PS50030">
    <property type="entry name" value="UBA"/>
    <property type="match status" value="1"/>
</dbReference>
<proteinExistence type="inferred from homology"/>
<dbReference type="Gene3D" id="1.10.510.10">
    <property type="entry name" value="Transferase(Phosphotransferase) domain 1"/>
    <property type="match status" value="1"/>
</dbReference>
<dbReference type="GO" id="GO:0046872">
    <property type="term" value="F:metal ion binding"/>
    <property type="evidence" value="ECO:0007669"/>
    <property type="project" value="UniProtKB-KW"/>
</dbReference>
<evidence type="ECO:0000256" key="11">
    <source>
        <dbReference type="ARBA" id="ARBA00022842"/>
    </source>
</evidence>
<feature type="domain" description="Protein kinase" evidence="16">
    <location>
        <begin position="23"/>
        <end position="274"/>
    </location>
</feature>
<dbReference type="InterPro" id="IPR011009">
    <property type="entry name" value="Kinase-like_dom_sf"/>
</dbReference>
<organism evidence="18 19">
    <name type="scientific">Lottia gigantea</name>
    <name type="common">Giant owl limpet</name>
    <dbReference type="NCBI Taxonomy" id="225164"/>
    <lineage>
        <taxon>Eukaryota</taxon>
        <taxon>Metazoa</taxon>
        <taxon>Spiralia</taxon>
        <taxon>Lophotrochozoa</taxon>
        <taxon>Mollusca</taxon>
        <taxon>Gastropoda</taxon>
        <taxon>Patellogastropoda</taxon>
        <taxon>Lottioidea</taxon>
        <taxon>Lottiidae</taxon>
        <taxon>Lottia</taxon>
    </lineage>
</organism>
<dbReference type="EMBL" id="KB202685">
    <property type="protein sequence ID" value="ESO88403.1"/>
    <property type="molecule type" value="Genomic_DNA"/>
</dbReference>
<keyword evidence="9" id="KW-0418">Kinase</keyword>
<dbReference type="InterPro" id="IPR017441">
    <property type="entry name" value="Protein_kinase_ATP_BS"/>
</dbReference>
<evidence type="ECO:0000256" key="10">
    <source>
        <dbReference type="ARBA" id="ARBA00022840"/>
    </source>
</evidence>
<keyword evidence="5" id="KW-0597">Phosphoprotein</keyword>
<evidence type="ECO:0000256" key="14">
    <source>
        <dbReference type="PROSITE-ProRule" id="PRU10141"/>
    </source>
</evidence>
<sequence length="396" mass="44988">MAAAKTGVKPVSGASGPVRVGYYEMERTIGKGNFAVVKLATHIVTKTKVAIKIIDKTQLDEDNLKKIYREIQIMKLLKHPHIIRLYQVMETERMLYLVTEYASGGEIFDHLVAHGRMNEKEARKKFKQIVAAVAYCHSRQVVHRDLKAENLLLDANLNIKIADFGFSNYFSSNGKLKTWCGSPPYAAPELFEGKEYDAPKVDIWSMGVVLYVLVCGALPFDGSTLQSLRARVLSGKYRIPFFMSTDCELLIRGMLIVDPSKRFNMDKIIHHTWMTSGADETDDFSDLVSQYNIFTDSNADIDDISDEILNFMEQMGMDREKTIKSIEDHSYDHHSAIYHLLLDRYRKHPTKTLSNRLPHTVLPLATRTERRSSITTGVGKSSLVTPQCIQYLLVKM</sequence>
<reference evidence="18 19" key="1">
    <citation type="journal article" date="2013" name="Nature">
        <title>Insights into bilaterian evolution from three spiralian genomes.</title>
        <authorList>
            <person name="Simakov O."/>
            <person name="Marletaz F."/>
            <person name="Cho S.J."/>
            <person name="Edsinger-Gonzales E."/>
            <person name="Havlak P."/>
            <person name="Hellsten U."/>
            <person name="Kuo D.H."/>
            <person name="Larsson T."/>
            <person name="Lv J."/>
            <person name="Arendt D."/>
            <person name="Savage R."/>
            <person name="Osoegawa K."/>
            <person name="de Jong P."/>
            <person name="Grimwood J."/>
            <person name="Chapman J.A."/>
            <person name="Shapiro H."/>
            <person name="Aerts A."/>
            <person name="Otillar R.P."/>
            <person name="Terry A.Y."/>
            <person name="Boore J.L."/>
            <person name="Grigoriev I.V."/>
            <person name="Lindberg D.R."/>
            <person name="Seaver E.C."/>
            <person name="Weisblat D.A."/>
            <person name="Putnam N.H."/>
            <person name="Rokhsar D.S."/>
        </authorList>
    </citation>
    <scope>NUCLEOTIDE SEQUENCE [LARGE SCALE GENOMIC DNA]</scope>
</reference>
<comment type="cofactor">
    <cofactor evidence="1">
        <name>Mg(2+)</name>
        <dbReference type="ChEBI" id="CHEBI:18420"/>
    </cofactor>
</comment>
<keyword evidence="4 15" id="KW-0723">Serine/threonine-protein kinase</keyword>
<dbReference type="SUPFAM" id="SSF56112">
    <property type="entry name" value="Protein kinase-like (PK-like)"/>
    <property type="match status" value="1"/>
</dbReference>
<comment type="catalytic activity">
    <reaction evidence="12">
        <text>L-threonyl-[protein] + ATP = O-phospho-L-threonyl-[protein] + ADP + H(+)</text>
        <dbReference type="Rhea" id="RHEA:46608"/>
        <dbReference type="Rhea" id="RHEA-COMP:11060"/>
        <dbReference type="Rhea" id="RHEA-COMP:11605"/>
        <dbReference type="ChEBI" id="CHEBI:15378"/>
        <dbReference type="ChEBI" id="CHEBI:30013"/>
        <dbReference type="ChEBI" id="CHEBI:30616"/>
        <dbReference type="ChEBI" id="CHEBI:61977"/>
        <dbReference type="ChEBI" id="CHEBI:456216"/>
        <dbReference type="EC" id="2.7.11.1"/>
    </reaction>
</comment>
<dbReference type="GeneID" id="20246842"/>
<keyword evidence="8 14" id="KW-0547">Nucleotide-binding</keyword>
<dbReference type="CTD" id="20246842"/>
<evidence type="ECO:0000256" key="7">
    <source>
        <dbReference type="ARBA" id="ARBA00022723"/>
    </source>
</evidence>
<dbReference type="CDD" id="cd14338">
    <property type="entry name" value="UBA_SIK"/>
    <property type="match status" value="1"/>
</dbReference>
<dbReference type="PROSITE" id="PS00108">
    <property type="entry name" value="PROTEIN_KINASE_ST"/>
    <property type="match status" value="1"/>
</dbReference>
<evidence type="ECO:0000259" key="16">
    <source>
        <dbReference type="PROSITE" id="PS50011"/>
    </source>
</evidence>
<comment type="catalytic activity">
    <reaction evidence="13">
        <text>L-seryl-[protein] + ATP = O-phospho-L-seryl-[protein] + ADP + H(+)</text>
        <dbReference type="Rhea" id="RHEA:17989"/>
        <dbReference type="Rhea" id="RHEA-COMP:9863"/>
        <dbReference type="Rhea" id="RHEA-COMP:11604"/>
        <dbReference type="ChEBI" id="CHEBI:15378"/>
        <dbReference type="ChEBI" id="CHEBI:29999"/>
        <dbReference type="ChEBI" id="CHEBI:30616"/>
        <dbReference type="ChEBI" id="CHEBI:83421"/>
        <dbReference type="ChEBI" id="CHEBI:456216"/>
        <dbReference type="EC" id="2.7.11.1"/>
    </reaction>
</comment>
<evidence type="ECO:0000256" key="2">
    <source>
        <dbReference type="ARBA" id="ARBA00006234"/>
    </source>
</evidence>
<dbReference type="GO" id="GO:0050321">
    <property type="term" value="F:tau-protein kinase activity"/>
    <property type="evidence" value="ECO:0007669"/>
    <property type="project" value="TreeGrafter"/>
</dbReference>
<evidence type="ECO:0000256" key="3">
    <source>
        <dbReference type="ARBA" id="ARBA00012513"/>
    </source>
</evidence>
<keyword evidence="6" id="KW-0808">Transferase</keyword>
<dbReference type="PROSITE" id="PS50011">
    <property type="entry name" value="PROTEIN_KINASE_DOM"/>
    <property type="match status" value="1"/>
</dbReference>
<evidence type="ECO:0000256" key="8">
    <source>
        <dbReference type="ARBA" id="ARBA00022741"/>
    </source>
</evidence>
<evidence type="ECO:0000256" key="1">
    <source>
        <dbReference type="ARBA" id="ARBA00001946"/>
    </source>
</evidence>
<evidence type="ECO:0000256" key="15">
    <source>
        <dbReference type="RuleBase" id="RU000304"/>
    </source>
</evidence>
<dbReference type="Proteomes" id="UP000030746">
    <property type="component" value="Unassembled WGS sequence"/>
</dbReference>
<dbReference type="PANTHER" id="PTHR24346:SF42">
    <property type="entry name" value="SERINE_THREONINE-PROTEIN KINASE SIK3"/>
    <property type="match status" value="1"/>
</dbReference>
<evidence type="ECO:0000256" key="13">
    <source>
        <dbReference type="ARBA" id="ARBA00048679"/>
    </source>
</evidence>
<feature type="binding site" evidence="14">
    <location>
        <position position="52"/>
    </location>
    <ligand>
        <name>ATP</name>
        <dbReference type="ChEBI" id="CHEBI:30616"/>
    </ligand>
</feature>
<dbReference type="SMART" id="SM00220">
    <property type="entry name" value="S_TKc"/>
    <property type="match status" value="1"/>
</dbReference>
<dbReference type="PROSITE" id="PS00107">
    <property type="entry name" value="PROTEIN_KINASE_ATP"/>
    <property type="match status" value="1"/>
</dbReference>
<dbReference type="RefSeq" id="XP_009060813.1">
    <property type="nucleotide sequence ID" value="XM_009062565.1"/>
</dbReference>
<dbReference type="KEGG" id="lgi:LOTGIDRAFT_219153"/>
<dbReference type="InterPro" id="IPR000719">
    <property type="entry name" value="Prot_kinase_dom"/>
</dbReference>
<feature type="domain" description="UBA" evidence="17">
    <location>
        <begin position="303"/>
        <end position="343"/>
    </location>
</feature>
<keyword evidence="7" id="KW-0479">Metal-binding</keyword>
<dbReference type="GO" id="GO:0005737">
    <property type="term" value="C:cytoplasm"/>
    <property type="evidence" value="ECO:0007669"/>
    <property type="project" value="TreeGrafter"/>
</dbReference>
<evidence type="ECO:0000313" key="18">
    <source>
        <dbReference type="EMBL" id="ESO88403.1"/>
    </source>
</evidence>
<gene>
    <name evidence="18" type="ORF">LOTGIDRAFT_219153</name>
</gene>
<keyword evidence="19" id="KW-1185">Reference proteome</keyword>
<evidence type="ECO:0000256" key="6">
    <source>
        <dbReference type="ARBA" id="ARBA00022679"/>
    </source>
</evidence>
<dbReference type="FunFam" id="1.10.510.10:FF:000156">
    <property type="entry name" value="Serine/threonine-protein kinase SIK3 homolog"/>
    <property type="match status" value="1"/>
</dbReference>
<dbReference type="HOGENOM" id="CLU_000288_63_0_1"/>
<evidence type="ECO:0000313" key="19">
    <source>
        <dbReference type="Proteomes" id="UP000030746"/>
    </source>
</evidence>
<dbReference type="Pfam" id="PF23312">
    <property type="entry name" value="UBA_SIK3"/>
    <property type="match status" value="1"/>
</dbReference>
<evidence type="ECO:0000256" key="5">
    <source>
        <dbReference type="ARBA" id="ARBA00022553"/>
    </source>
</evidence>
<accession>V3ZBL3</accession>
<name>V3ZBL3_LOTGI</name>
<dbReference type="PANTHER" id="PTHR24346">
    <property type="entry name" value="MAP/MICROTUBULE AFFINITY-REGULATING KINASE"/>
    <property type="match status" value="1"/>
</dbReference>
<dbReference type="InterPro" id="IPR008271">
    <property type="entry name" value="Ser/Thr_kinase_AS"/>
</dbReference>
<keyword evidence="10 14" id="KW-0067">ATP-binding</keyword>
<evidence type="ECO:0000256" key="4">
    <source>
        <dbReference type="ARBA" id="ARBA00022527"/>
    </source>
</evidence>
<keyword evidence="11" id="KW-0460">Magnesium</keyword>
<dbReference type="InterPro" id="IPR057380">
    <property type="entry name" value="UBA_SIK1/2/3"/>
</dbReference>
<evidence type="ECO:0000256" key="12">
    <source>
        <dbReference type="ARBA" id="ARBA00047899"/>
    </source>
</evidence>
<dbReference type="STRING" id="225164.V3ZBL3"/>
<evidence type="ECO:0000259" key="17">
    <source>
        <dbReference type="PROSITE" id="PS50030"/>
    </source>
</evidence>
<comment type="similarity">
    <text evidence="2">Belongs to the protein kinase superfamily. CAMK Ser/Thr protein kinase family. SNF1 subfamily.</text>
</comment>
<dbReference type="OrthoDB" id="193931at2759"/>
<dbReference type="GO" id="GO:0005524">
    <property type="term" value="F:ATP binding"/>
    <property type="evidence" value="ECO:0007669"/>
    <property type="project" value="UniProtKB-UniRule"/>
</dbReference>
<dbReference type="InterPro" id="IPR034672">
    <property type="entry name" value="SIK"/>
</dbReference>
<dbReference type="GO" id="GO:0000226">
    <property type="term" value="P:microtubule cytoskeleton organization"/>
    <property type="evidence" value="ECO:0007669"/>
    <property type="project" value="TreeGrafter"/>
</dbReference>
<dbReference type="Pfam" id="PF00069">
    <property type="entry name" value="Pkinase"/>
    <property type="match status" value="1"/>
</dbReference>
<dbReference type="EC" id="2.7.11.1" evidence="3"/>
<dbReference type="AlphaFoldDB" id="V3ZBL3"/>
<dbReference type="InterPro" id="IPR015940">
    <property type="entry name" value="UBA"/>
</dbReference>